<sequence>MIETGNPALLVIDVQQAIDHFSPYPRSNPEAEQRIAALLNDWRSLERPVIHIRHSSRFAESPYHADGSHFEFKAEVAPIDEEIVVTKRENCAFIGTELDSTLKRMQITELVIAGVVTNHSVDATTRIGAALGYRILLPEDATAAFAMPLRNGTLIAAEKVQQVFLHNLDGEYAHVCHSRDLLSGNGPNTTSETHQ</sequence>
<feature type="domain" description="Isochorismatase-like" evidence="2">
    <location>
        <begin position="8"/>
        <end position="147"/>
    </location>
</feature>
<dbReference type="PANTHER" id="PTHR43540">
    <property type="entry name" value="PEROXYUREIDOACRYLATE/UREIDOACRYLATE AMIDOHYDROLASE-RELATED"/>
    <property type="match status" value="1"/>
</dbReference>
<dbReference type="InterPro" id="IPR050272">
    <property type="entry name" value="Isochorismatase-like_hydrls"/>
</dbReference>
<proteinExistence type="predicted"/>
<dbReference type="InterPro" id="IPR036380">
    <property type="entry name" value="Isochorismatase-like_sf"/>
</dbReference>
<comment type="caution">
    <text evidence="3">The sequence shown here is derived from an EMBL/GenBank/DDBJ whole genome shotgun (WGS) entry which is preliminary data.</text>
</comment>
<keyword evidence="1 3" id="KW-0378">Hydrolase</keyword>
<dbReference type="InterPro" id="IPR000868">
    <property type="entry name" value="Isochorismatase-like_dom"/>
</dbReference>
<organism evidence="3 4">
    <name type="scientific">Microbulbifer taiwanensis</name>
    <dbReference type="NCBI Taxonomy" id="986746"/>
    <lineage>
        <taxon>Bacteria</taxon>
        <taxon>Pseudomonadati</taxon>
        <taxon>Pseudomonadota</taxon>
        <taxon>Gammaproteobacteria</taxon>
        <taxon>Cellvibrionales</taxon>
        <taxon>Microbulbiferaceae</taxon>
        <taxon>Microbulbifer</taxon>
    </lineage>
</organism>
<dbReference type="SUPFAM" id="SSF52499">
    <property type="entry name" value="Isochorismatase-like hydrolases"/>
    <property type="match status" value="1"/>
</dbReference>
<dbReference type="EMBL" id="JBHSVR010000001">
    <property type="protein sequence ID" value="MFC6635162.1"/>
    <property type="molecule type" value="Genomic_DNA"/>
</dbReference>
<dbReference type="Pfam" id="PF00857">
    <property type="entry name" value="Isochorismatase"/>
    <property type="match status" value="1"/>
</dbReference>
<gene>
    <name evidence="3" type="ORF">ACFQBM_17875</name>
</gene>
<evidence type="ECO:0000313" key="3">
    <source>
        <dbReference type="EMBL" id="MFC6635162.1"/>
    </source>
</evidence>
<dbReference type="PANTHER" id="PTHR43540:SF1">
    <property type="entry name" value="ISOCHORISMATASE HYDROLASE"/>
    <property type="match status" value="1"/>
</dbReference>
<protein>
    <submittedName>
        <fullName evidence="3">Cysteine hydrolase family protein</fullName>
        <ecNumber evidence="3">3.-.-.-</ecNumber>
    </submittedName>
</protein>
<evidence type="ECO:0000313" key="4">
    <source>
        <dbReference type="Proteomes" id="UP001596425"/>
    </source>
</evidence>
<reference evidence="4" key="1">
    <citation type="journal article" date="2019" name="Int. J. Syst. Evol. Microbiol.">
        <title>The Global Catalogue of Microorganisms (GCM) 10K type strain sequencing project: providing services to taxonomists for standard genome sequencing and annotation.</title>
        <authorList>
            <consortium name="The Broad Institute Genomics Platform"/>
            <consortium name="The Broad Institute Genome Sequencing Center for Infectious Disease"/>
            <person name="Wu L."/>
            <person name="Ma J."/>
        </authorList>
    </citation>
    <scope>NUCLEOTIDE SEQUENCE [LARGE SCALE GENOMIC DNA]</scope>
    <source>
        <strain evidence="4">CGMCC 1.13718</strain>
    </source>
</reference>
<dbReference type="EC" id="3.-.-.-" evidence="3"/>
<dbReference type="GO" id="GO:0016787">
    <property type="term" value="F:hydrolase activity"/>
    <property type="evidence" value="ECO:0007669"/>
    <property type="project" value="UniProtKB-KW"/>
</dbReference>
<evidence type="ECO:0000259" key="2">
    <source>
        <dbReference type="Pfam" id="PF00857"/>
    </source>
</evidence>
<dbReference type="CDD" id="cd01014">
    <property type="entry name" value="nicotinamidase_related"/>
    <property type="match status" value="1"/>
</dbReference>
<accession>A0ABW1YSP6</accession>
<dbReference type="Gene3D" id="3.40.50.850">
    <property type="entry name" value="Isochorismatase-like"/>
    <property type="match status" value="1"/>
</dbReference>
<dbReference type="RefSeq" id="WP_193194272.1">
    <property type="nucleotide sequence ID" value="NZ_JACZFR010000057.1"/>
</dbReference>
<keyword evidence="4" id="KW-1185">Reference proteome</keyword>
<evidence type="ECO:0000256" key="1">
    <source>
        <dbReference type="ARBA" id="ARBA00022801"/>
    </source>
</evidence>
<dbReference type="Proteomes" id="UP001596425">
    <property type="component" value="Unassembled WGS sequence"/>
</dbReference>
<name>A0ABW1YSP6_9GAMM</name>